<evidence type="ECO:0000259" key="14">
    <source>
        <dbReference type="Pfam" id="PF08263"/>
    </source>
</evidence>
<evidence type="ECO:0000313" key="16">
    <source>
        <dbReference type="Proteomes" id="UP000238479"/>
    </source>
</evidence>
<dbReference type="OMA" id="MASTWYC"/>
<dbReference type="Pfam" id="PF08263">
    <property type="entry name" value="LRRNT_2"/>
    <property type="match status" value="1"/>
</dbReference>
<evidence type="ECO:0000256" key="3">
    <source>
        <dbReference type="ARBA" id="ARBA00022512"/>
    </source>
</evidence>
<dbReference type="STRING" id="74649.A0A2P6RU41"/>
<feature type="region of interest" description="Disordered" evidence="13">
    <location>
        <begin position="45"/>
        <end position="72"/>
    </location>
</feature>
<keyword evidence="4" id="KW-0964">Secreted</keyword>
<keyword evidence="3" id="KW-0134">Cell wall</keyword>
<dbReference type="InterPro" id="IPR032675">
    <property type="entry name" value="LRR_dom_sf"/>
</dbReference>
<dbReference type="InterPro" id="IPR013210">
    <property type="entry name" value="LRR_N_plant-typ"/>
</dbReference>
<evidence type="ECO:0000256" key="1">
    <source>
        <dbReference type="ARBA" id="ARBA00004191"/>
    </source>
</evidence>
<keyword evidence="5" id="KW-0433">Leucine-rich repeat</keyword>
<proteinExistence type="predicted"/>
<dbReference type="FunFam" id="3.80.10.10:FF:000224">
    <property type="entry name" value="Leucine-rich repeat extensin-like protein 1"/>
    <property type="match status" value="1"/>
</dbReference>
<dbReference type="Gene3D" id="3.80.10.10">
    <property type="entry name" value="Ribonuclease Inhibitor"/>
    <property type="match status" value="2"/>
</dbReference>
<dbReference type="InterPro" id="IPR051582">
    <property type="entry name" value="LRR_extensin-like_regulator"/>
</dbReference>
<comment type="caution">
    <text evidence="15">The sequence shown here is derived from an EMBL/GenBank/DDBJ whole genome shotgun (WGS) entry which is preliminary data.</text>
</comment>
<protein>
    <recommendedName>
        <fullName evidence="12">Cell wall hydroxyproline-rich glycoprotein</fullName>
    </recommendedName>
</protein>
<dbReference type="SUPFAM" id="SSF52058">
    <property type="entry name" value="L domain-like"/>
    <property type="match status" value="1"/>
</dbReference>
<evidence type="ECO:0000256" key="4">
    <source>
        <dbReference type="ARBA" id="ARBA00022525"/>
    </source>
</evidence>
<dbReference type="PANTHER" id="PTHR32093:SF50">
    <property type="entry name" value="EXTENSIN-LIKE PROTEIN"/>
    <property type="match status" value="1"/>
</dbReference>
<feature type="compositionally biased region" description="Basic residues" evidence="13">
    <location>
        <begin position="49"/>
        <end position="62"/>
    </location>
</feature>
<dbReference type="GO" id="GO:0071555">
    <property type="term" value="P:cell wall organization"/>
    <property type="evidence" value="ECO:0007669"/>
    <property type="project" value="UniProtKB-KW"/>
</dbReference>
<name>A0A2P6RU41_ROSCH</name>
<keyword evidence="6" id="KW-0732">Signal</keyword>
<accession>A0A2P6RU41</accession>
<dbReference type="Proteomes" id="UP000238479">
    <property type="component" value="Chromosome 2"/>
</dbReference>
<organism evidence="15 16">
    <name type="scientific">Rosa chinensis</name>
    <name type="common">China rose</name>
    <dbReference type="NCBI Taxonomy" id="74649"/>
    <lineage>
        <taxon>Eukaryota</taxon>
        <taxon>Viridiplantae</taxon>
        <taxon>Streptophyta</taxon>
        <taxon>Embryophyta</taxon>
        <taxon>Tracheophyta</taxon>
        <taxon>Spermatophyta</taxon>
        <taxon>Magnoliopsida</taxon>
        <taxon>eudicotyledons</taxon>
        <taxon>Gunneridae</taxon>
        <taxon>Pentapetalae</taxon>
        <taxon>rosids</taxon>
        <taxon>fabids</taxon>
        <taxon>Rosales</taxon>
        <taxon>Rosaceae</taxon>
        <taxon>Rosoideae</taxon>
        <taxon>Rosoideae incertae sedis</taxon>
        <taxon>Rosa</taxon>
    </lineage>
</organism>
<reference evidence="15 16" key="1">
    <citation type="journal article" date="2018" name="Nat. Genet.">
        <title>The Rosa genome provides new insights in the design of modern roses.</title>
        <authorList>
            <person name="Bendahmane M."/>
        </authorList>
    </citation>
    <scope>NUCLEOTIDE SEQUENCE [LARGE SCALE GENOMIC DNA]</scope>
    <source>
        <strain evidence="16">cv. Old Blush</strain>
    </source>
</reference>
<dbReference type="GO" id="GO:0016020">
    <property type="term" value="C:membrane"/>
    <property type="evidence" value="ECO:0007669"/>
    <property type="project" value="UniProtKB-SubCell"/>
</dbReference>
<keyword evidence="11" id="KW-0961">Cell wall biogenesis/degradation</keyword>
<evidence type="ECO:0000256" key="10">
    <source>
        <dbReference type="ARBA" id="ARBA00023278"/>
    </source>
</evidence>
<keyword evidence="9" id="KW-0325">Glycoprotein</keyword>
<dbReference type="Pfam" id="PF13855">
    <property type="entry name" value="LRR_8"/>
    <property type="match status" value="1"/>
</dbReference>
<sequence>MALFSFTSIAKCANAISFILFVVYVSSLFNHLNLASVAAKHSSRNSVHASHHHGHHRGRHHSNHSDSAAASDDHSNARLDRAFLALQAWKRVIYSDPNNFTTNWKGPSVCTYKGVYCAPAPDEPKTQVVAGIDLNKGDIAGFLPDELGLLSDLALIHLNSNRFCGILPQSLANLTLLNELDLSNNRFVGPFPTVVLSLPSLKYLDIRYNEFEGTIPPQLFSNIVQLDAIFVNNNRFTSINIAASNLSSSASVVVFANNKLGGCLSPSIANFADTLEELLLINTSLSGCLPQQVGFLYKLRVLDVSNNNLVGPIPYSLAGLAHLEQLNLANNMMTGIVPAGVCSLPNLANFTISYNYFCEEDGICQNLTTSKGGKTAFDDRRNCVPERPYQRSQKECNAALEHPVYCF</sequence>
<keyword evidence="16" id="KW-1185">Reference proteome</keyword>
<dbReference type="FunFam" id="3.80.10.10:FF:000041">
    <property type="entry name" value="LRR receptor-like serine/threonine-protein kinase ERECTA"/>
    <property type="match status" value="1"/>
</dbReference>
<dbReference type="OrthoDB" id="676979at2759"/>
<evidence type="ECO:0000256" key="11">
    <source>
        <dbReference type="ARBA" id="ARBA00023316"/>
    </source>
</evidence>
<evidence type="ECO:0000256" key="8">
    <source>
        <dbReference type="ARBA" id="ARBA00023136"/>
    </source>
</evidence>
<keyword evidence="10" id="KW-0379">Hydroxylation</keyword>
<feature type="domain" description="Leucine-rich repeat-containing N-terminal plant-type" evidence="14">
    <location>
        <begin position="84"/>
        <end position="117"/>
    </location>
</feature>
<dbReference type="Pfam" id="PF00560">
    <property type="entry name" value="LRR_1"/>
    <property type="match status" value="2"/>
</dbReference>
<keyword evidence="7" id="KW-0677">Repeat</keyword>
<dbReference type="InterPro" id="IPR001611">
    <property type="entry name" value="Leu-rich_rpt"/>
</dbReference>
<dbReference type="EMBL" id="PDCK01000040">
    <property type="protein sequence ID" value="PRQ49950.1"/>
    <property type="molecule type" value="Genomic_DNA"/>
</dbReference>
<comment type="subcellular location">
    <subcellularLocation>
        <location evidence="2">Membrane</location>
    </subcellularLocation>
    <subcellularLocation>
        <location evidence="1">Secreted</location>
        <location evidence="1">Cell wall</location>
    </subcellularLocation>
</comment>
<evidence type="ECO:0000313" key="15">
    <source>
        <dbReference type="EMBL" id="PRQ49950.1"/>
    </source>
</evidence>
<evidence type="ECO:0000256" key="6">
    <source>
        <dbReference type="ARBA" id="ARBA00022729"/>
    </source>
</evidence>
<keyword evidence="8" id="KW-0472">Membrane</keyword>
<dbReference type="PANTHER" id="PTHR32093">
    <property type="entry name" value="LEUCINE-RICH REPEAT EXTENSIN-LIKE PROTEIN 3-RELATED"/>
    <property type="match status" value="1"/>
</dbReference>
<evidence type="ECO:0000256" key="5">
    <source>
        <dbReference type="ARBA" id="ARBA00022614"/>
    </source>
</evidence>
<dbReference type="Gramene" id="PRQ49950">
    <property type="protein sequence ID" value="PRQ49950"/>
    <property type="gene ID" value="RchiOBHm_Chr2g0127651"/>
</dbReference>
<evidence type="ECO:0000256" key="9">
    <source>
        <dbReference type="ARBA" id="ARBA00023180"/>
    </source>
</evidence>
<evidence type="ECO:0000256" key="2">
    <source>
        <dbReference type="ARBA" id="ARBA00004370"/>
    </source>
</evidence>
<dbReference type="AlphaFoldDB" id="A0A2P6RU41"/>
<gene>
    <name evidence="15" type="ORF">RchiOBHm_Chr2g0127651</name>
</gene>
<evidence type="ECO:0000256" key="13">
    <source>
        <dbReference type="SAM" id="MobiDB-lite"/>
    </source>
</evidence>
<evidence type="ECO:0000256" key="7">
    <source>
        <dbReference type="ARBA" id="ARBA00022737"/>
    </source>
</evidence>
<evidence type="ECO:0000256" key="12">
    <source>
        <dbReference type="ARBA" id="ARBA00041871"/>
    </source>
</evidence>